<evidence type="ECO:0008006" key="2">
    <source>
        <dbReference type="Google" id="ProtNLM"/>
    </source>
</evidence>
<dbReference type="KEGG" id="eaj:Q3M24_03585"/>
<sequence>MENDPILRQQEEDKNESLISVQVRLQPEYVELIRKACIDLKLTKRELLEECMKRALGDPSGIFDD</sequence>
<accession>A0AAU8LXA4</accession>
<reference evidence="1" key="1">
    <citation type="journal article" date="2024" name="Syst. Appl. Microbiol.">
        <title>First single-strain enrichments of Electrothrix cable bacteria, description of E. aestuarii sp. nov. and E. rattekaaiensis sp. nov., and proposal of a cable bacteria taxonomy following the rules of the SeqCode.</title>
        <authorList>
            <person name="Plum-Jensen L.E."/>
            <person name="Schramm A."/>
            <person name="Marshall I.P.G."/>
        </authorList>
    </citation>
    <scope>NUCLEOTIDE SEQUENCE</scope>
    <source>
        <strain evidence="1">Rat1</strain>
    </source>
</reference>
<proteinExistence type="predicted"/>
<evidence type="ECO:0000313" key="1">
    <source>
        <dbReference type="EMBL" id="XCN73849.1"/>
    </source>
</evidence>
<organism evidence="1">
    <name type="scientific">Candidatus Electrothrix aestuarii</name>
    <dbReference type="NCBI Taxonomy" id="3062594"/>
    <lineage>
        <taxon>Bacteria</taxon>
        <taxon>Pseudomonadati</taxon>
        <taxon>Thermodesulfobacteriota</taxon>
        <taxon>Desulfobulbia</taxon>
        <taxon>Desulfobulbales</taxon>
        <taxon>Desulfobulbaceae</taxon>
        <taxon>Candidatus Electrothrix</taxon>
    </lineage>
</organism>
<gene>
    <name evidence="1" type="ORF">Q3M24_03585</name>
</gene>
<reference evidence="1" key="2">
    <citation type="submission" date="2024-06" db="EMBL/GenBank/DDBJ databases">
        <authorList>
            <person name="Plum-Jensen L.E."/>
            <person name="Schramm A."/>
            <person name="Marshall I.P.G."/>
        </authorList>
    </citation>
    <scope>NUCLEOTIDE SEQUENCE</scope>
    <source>
        <strain evidence="1">Rat1</strain>
    </source>
</reference>
<dbReference type="AlphaFoldDB" id="A0AAU8LXA4"/>
<name>A0AAU8LXA4_9BACT</name>
<protein>
    <recommendedName>
        <fullName evidence="2">Ribbon-helix-helix protein, copG family</fullName>
    </recommendedName>
</protein>
<dbReference type="EMBL" id="CP159373">
    <property type="protein sequence ID" value="XCN73849.1"/>
    <property type="molecule type" value="Genomic_DNA"/>
</dbReference>